<dbReference type="Proteomes" id="UP000032582">
    <property type="component" value="Unassembled WGS sequence"/>
</dbReference>
<name>A0A0D8L7M2_MORMO</name>
<reference evidence="1 2" key="1">
    <citation type="submission" date="2015-02" db="EMBL/GenBank/DDBJ databases">
        <title>Whole genome shotgun sequencing of cultured foodborne pathogen.</title>
        <authorList>
            <person name="Timme R."/>
            <person name="Allard M.W."/>
            <person name="Strain E."/>
            <person name="Evans P.S."/>
            <person name="Brown E."/>
        </authorList>
    </citation>
    <scope>NUCLEOTIDE SEQUENCE [LARGE SCALE GENOMIC DNA]</scope>
    <source>
        <strain evidence="1 2">GCSL-TSO-24</strain>
    </source>
</reference>
<sequence>MEHSEKKTLKNILTLIHSKKIIINAELDNIDDSILIDLIQFNNILEIKPNSVSDVIFFQVELVSEEHIPSSDLIFECENNLIDTLVFVFNINGMNVTCRCYNDNYEDNNYEDDSDNLNHMEFHEERNEKIKLARKESKVAIEKLIISVK</sequence>
<dbReference type="EMBL" id="JZSH01000090">
    <property type="protein sequence ID" value="KJF77930.1"/>
    <property type="molecule type" value="Genomic_DNA"/>
</dbReference>
<proteinExistence type="predicted"/>
<gene>
    <name evidence="1" type="ORF">UA45_09415</name>
</gene>
<dbReference type="PATRIC" id="fig|582.24.peg.2941"/>
<evidence type="ECO:0000313" key="2">
    <source>
        <dbReference type="Proteomes" id="UP000032582"/>
    </source>
</evidence>
<accession>A0A0D8L7M2</accession>
<comment type="caution">
    <text evidence="1">The sequence shown here is derived from an EMBL/GenBank/DDBJ whole genome shotgun (WGS) entry which is preliminary data.</text>
</comment>
<organism evidence="1 2">
    <name type="scientific">Morganella morganii</name>
    <name type="common">Proteus morganii</name>
    <dbReference type="NCBI Taxonomy" id="582"/>
    <lineage>
        <taxon>Bacteria</taxon>
        <taxon>Pseudomonadati</taxon>
        <taxon>Pseudomonadota</taxon>
        <taxon>Gammaproteobacteria</taxon>
        <taxon>Enterobacterales</taxon>
        <taxon>Morganellaceae</taxon>
        <taxon>Morganella</taxon>
    </lineage>
</organism>
<dbReference type="AlphaFoldDB" id="A0A0D8L7M2"/>
<evidence type="ECO:0000313" key="1">
    <source>
        <dbReference type="EMBL" id="KJF77930.1"/>
    </source>
</evidence>
<protein>
    <submittedName>
        <fullName evidence="1">Uncharacterized protein</fullName>
    </submittedName>
</protein>